<dbReference type="KEGG" id="ehx:EMIHUDRAFT_508354"/>
<dbReference type="GO" id="GO:0003924">
    <property type="term" value="F:GTPase activity"/>
    <property type="evidence" value="ECO:0007669"/>
    <property type="project" value="InterPro"/>
</dbReference>
<dbReference type="InterPro" id="IPR027417">
    <property type="entry name" value="P-loop_NTPase"/>
</dbReference>
<dbReference type="SMART" id="SM00175">
    <property type="entry name" value="RAB"/>
    <property type="match status" value="1"/>
</dbReference>
<evidence type="ECO:0000313" key="6">
    <source>
        <dbReference type="EnsemblProtists" id="EOD34679"/>
    </source>
</evidence>
<dbReference type="eggNOG" id="KOG0084">
    <property type="taxonomic scope" value="Eukaryota"/>
</dbReference>
<sequence>MAVAEYDFLFKLLLIGDSGVGKSCLLLRFADDSYTESYISTIGVDFKIRTIGIDGKTVKLQIWDTAGQERFRTITSSYYRGAHGIIVVYDVTDADSFFNVKQWLHEIDRYASEGVKKLLVGNKTDLVSQRKVETAAAKEFAESLAMPFLETSAKSASNVELAFLKMASEIKASVSSNPKLGAPAAPVKLGGGRPNPSAGCC</sequence>
<dbReference type="Proteomes" id="UP000013827">
    <property type="component" value="Unassembled WGS sequence"/>
</dbReference>
<evidence type="ECO:0000256" key="5">
    <source>
        <dbReference type="ARBA" id="ARBA00023289"/>
    </source>
</evidence>
<dbReference type="PaxDb" id="2903-EOD34679"/>
<keyword evidence="7" id="KW-1185">Reference proteome</keyword>
<dbReference type="RefSeq" id="XP_005787108.1">
    <property type="nucleotide sequence ID" value="XM_005787051.1"/>
</dbReference>
<evidence type="ECO:0000256" key="3">
    <source>
        <dbReference type="ARBA" id="ARBA00023134"/>
    </source>
</evidence>
<organism evidence="6 7">
    <name type="scientific">Emiliania huxleyi (strain CCMP1516)</name>
    <dbReference type="NCBI Taxonomy" id="280463"/>
    <lineage>
        <taxon>Eukaryota</taxon>
        <taxon>Haptista</taxon>
        <taxon>Haptophyta</taxon>
        <taxon>Prymnesiophyceae</taxon>
        <taxon>Isochrysidales</taxon>
        <taxon>Noelaerhabdaceae</taxon>
        <taxon>Emiliania</taxon>
    </lineage>
</organism>
<dbReference type="AlphaFoldDB" id="A0A0D3KFZ4"/>
<dbReference type="HOGENOM" id="CLU_041217_10_1_1"/>
<dbReference type="SMART" id="SM00173">
    <property type="entry name" value="RAS"/>
    <property type="match status" value="1"/>
</dbReference>
<evidence type="ECO:0000256" key="2">
    <source>
        <dbReference type="ARBA" id="ARBA00022741"/>
    </source>
</evidence>
<dbReference type="STRING" id="2903.R1FMT1"/>
<keyword evidence="3" id="KW-0342">GTP-binding</keyword>
<dbReference type="PANTHER" id="PTHR47977">
    <property type="entry name" value="RAS-RELATED PROTEIN RAB"/>
    <property type="match status" value="1"/>
</dbReference>
<dbReference type="GeneID" id="17279926"/>
<dbReference type="SUPFAM" id="SSF52540">
    <property type="entry name" value="P-loop containing nucleoside triphosphate hydrolases"/>
    <property type="match status" value="1"/>
</dbReference>
<accession>A0A0D3KFZ4</accession>
<protein>
    <submittedName>
        <fullName evidence="6">Uncharacterized protein</fullName>
    </submittedName>
</protein>
<reference evidence="6" key="2">
    <citation type="submission" date="2024-10" db="UniProtKB">
        <authorList>
            <consortium name="EnsemblProtists"/>
        </authorList>
    </citation>
    <scope>IDENTIFICATION</scope>
</reference>
<reference evidence="7" key="1">
    <citation type="journal article" date="2013" name="Nature">
        <title>Pan genome of the phytoplankton Emiliania underpins its global distribution.</title>
        <authorList>
            <person name="Read B.A."/>
            <person name="Kegel J."/>
            <person name="Klute M.J."/>
            <person name="Kuo A."/>
            <person name="Lefebvre S.C."/>
            <person name="Maumus F."/>
            <person name="Mayer C."/>
            <person name="Miller J."/>
            <person name="Monier A."/>
            <person name="Salamov A."/>
            <person name="Young J."/>
            <person name="Aguilar M."/>
            <person name="Claverie J.M."/>
            <person name="Frickenhaus S."/>
            <person name="Gonzalez K."/>
            <person name="Herman E.K."/>
            <person name="Lin Y.C."/>
            <person name="Napier J."/>
            <person name="Ogata H."/>
            <person name="Sarno A.F."/>
            <person name="Shmutz J."/>
            <person name="Schroeder D."/>
            <person name="de Vargas C."/>
            <person name="Verret F."/>
            <person name="von Dassow P."/>
            <person name="Valentin K."/>
            <person name="Van de Peer Y."/>
            <person name="Wheeler G."/>
            <person name="Dacks J.B."/>
            <person name="Delwiche C.F."/>
            <person name="Dyhrman S.T."/>
            <person name="Glockner G."/>
            <person name="John U."/>
            <person name="Richards T."/>
            <person name="Worden A.Z."/>
            <person name="Zhang X."/>
            <person name="Grigoriev I.V."/>
            <person name="Allen A.E."/>
            <person name="Bidle K."/>
            <person name="Borodovsky M."/>
            <person name="Bowler C."/>
            <person name="Brownlee C."/>
            <person name="Cock J.M."/>
            <person name="Elias M."/>
            <person name="Gladyshev V.N."/>
            <person name="Groth M."/>
            <person name="Guda C."/>
            <person name="Hadaegh A."/>
            <person name="Iglesias-Rodriguez M.D."/>
            <person name="Jenkins J."/>
            <person name="Jones B.M."/>
            <person name="Lawson T."/>
            <person name="Leese F."/>
            <person name="Lindquist E."/>
            <person name="Lobanov A."/>
            <person name="Lomsadze A."/>
            <person name="Malik S.B."/>
            <person name="Marsh M.E."/>
            <person name="Mackinder L."/>
            <person name="Mock T."/>
            <person name="Mueller-Roeber B."/>
            <person name="Pagarete A."/>
            <person name="Parker M."/>
            <person name="Probert I."/>
            <person name="Quesneville H."/>
            <person name="Raines C."/>
            <person name="Rensing S.A."/>
            <person name="Riano-Pachon D.M."/>
            <person name="Richier S."/>
            <person name="Rokitta S."/>
            <person name="Shiraiwa Y."/>
            <person name="Soanes D.M."/>
            <person name="van der Giezen M."/>
            <person name="Wahlund T.M."/>
            <person name="Williams B."/>
            <person name="Wilson W."/>
            <person name="Wolfe G."/>
            <person name="Wurch L.L."/>
        </authorList>
    </citation>
    <scope>NUCLEOTIDE SEQUENCE</scope>
</reference>
<dbReference type="PROSITE" id="PS51419">
    <property type="entry name" value="RAB"/>
    <property type="match status" value="1"/>
</dbReference>
<dbReference type="OMA" id="TQMAKDF"/>
<dbReference type="Gene3D" id="3.40.50.300">
    <property type="entry name" value="P-loop containing nucleotide triphosphate hydrolases"/>
    <property type="match status" value="1"/>
</dbReference>
<dbReference type="Pfam" id="PF00071">
    <property type="entry name" value="Ras"/>
    <property type="match status" value="1"/>
</dbReference>
<keyword evidence="5" id="KW-0636">Prenylation</keyword>
<dbReference type="EnsemblProtists" id="EOD34679">
    <property type="protein sequence ID" value="EOD34679"/>
    <property type="gene ID" value="EMIHUDRAFT_508354"/>
</dbReference>
<dbReference type="InterPro" id="IPR050227">
    <property type="entry name" value="Rab"/>
</dbReference>
<dbReference type="CDD" id="cd01869">
    <property type="entry name" value="Rab1_Ypt1"/>
    <property type="match status" value="1"/>
</dbReference>
<dbReference type="InterPro" id="IPR005225">
    <property type="entry name" value="Small_GTP-bd"/>
</dbReference>
<name>A0A0D3KFZ4_EMIH1</name>
<dbReference type="InterPro" id="IPR057289">
    <property type="entry name" value="Rab1/Ypt1"/>
</dbReference>
<dbReference type="GO" id="GO:0005525">
    <property type="term" value="F:GTP binding"/>
    <property type="evidence" value="ECO:0007669"/>
    <property type="project" value="UniProtKB-KW"/>
</dbReference>
<proteinExistence type="inferred from homology"/>
<dbReference type="SMART" id="SM00176">
    <property type="entry name" value="RAN"/>
    <property type="match status" value="1"/>
</dbReference>
<dbReference type="InterPro" id="IPR001806">
    <property type="entry name" value="Small_GTPase"/>
</dbReference>
<comment type="similarity">
    <text evidence="1">Belongs to the small GTPase superfamily. Rab family.</text>
</comment>
<dbReference type="SMART" id="SM00174">
    <property type="entry name" value="RHO"/>
    <property type="match status" value="1"/>
</dbReference>
<keyword evidence="2" id="KW-0547">Nucleotide-binding</keyword>
<dbReference type="NCBIfam" id="TIGR00231">
    <property type="entry name" value="small_GTP"/>
    <property type="match status" value="1"/>
</dbReference>
<dbReference type="PRINTS" id="PR00449">
    <property type="entry name" value="RASTRNSFRMNG"/>
</dbReference>
<evidence type="ECO:0000313" key="7">
    <source>
        <dbReference type="Proteomes" id="UP000013827"/>
    </source>
</evidence>
<keyword evidence="4" id="KW-0449">Lipoprotein</keyword>
<evidence type="ECO:0000256" key="1">
    <source>
        <dbReference type="ARBA" id="ARBA00006270"/>
    </source>
</evidence>
<evidence type="ECO:0000256" key="4">
    <source>
        <dbReference type="ARBA" id="ARBA00023288"/>
    </source>
</evidence>
<dbReference type="PROSITE" id="PS51421">
    <property type="entry name" value="RAS"/>
    <property type="match status" value="1"/>
</dbReference>
<dbReference type="FunFam" id="3.40.50.300:FF:001447">
    <property type="entry name" value="Ras-related protein Rab-1B"/>
    <property type="match status" value="1"/>
</dbReference>
<dbReference type="PROSITE" id="PS51420">
    <property type="entry name" value="RHO"/>
    <property type="match status" value="1"/>
</dbReference>